<dbReference type="Proteomes" id="UP001218188">
    <property type="component" value="Unassembled WGS sequence"/>
</dbReference>
<evidence type="ECO:0000256" key="1">
    <source>
        <dbReference type="SAM" id="MobiDB-lite"/>
    </source>
</evidence>
<evidence type="ECO:0000313" key="3">
    <source>
        <dbReference type="Proteomes" id="UP001218188"/>
    </source>
</evidence>
<dbReference type="AlphaFoldDB" id="A0AAD6S7C2"/>
<proteinExistence type="predicted"/>
<feature type="region of interest" description="Disordered" evidence="1">
    <location>
        <begin position="1"/>
        <end position="82"/>
    </location>
</feature>
<sequence>MRTLGRKGRRRRVGANDSAGVGVNAKAATTAGTKGRCGEDEGDEDEEGGDGGGERKCIGASGLGPRRTRPRSPNARDNGSACCLRGASGTRAAYARSPSSSFTRALASHPPHVPAQVDFTCARSVLLRCIRARPIRVKSVRTPASRPPRRRVYLAPSGSAAPEDSARMPWPCRCRRIGRAGCSTLARRSRAESATARGVSESTAILLPIRGPAHFDIMHPPRALCTTPATTCTIPCPLRIPHVADNPTIRTAPSSFSTTRIPPPASKAESRKQKAESRNAKKPSTANDIDTRPVCRISSTVEKRGEAENCTDITLGCANDSASTSRRRRWEGRVKNEEGKCRLQLEREGREAGAPGGGRSKHVGEARRTELEWWGVRLVDGEARPMGETTVKLRPEARLVLLCPSVCNVYIQIDK</sequence>
<evidence type="ECO:0000313" key="2">
    <source>
        <dbReference type="EMBL" id="KAJ7021962.1"/>
    </source>
</evidence>
<comment type="caution">
    <text evidence="2">The sequence shown here is derived from an EMBL/GenBank/DDBJ whole genome shotgun (WGS) entry which is preliminary data.</text>
</comment>
<reference evidence="2" key="1">
    <citation type="submission" date="2023-03" db="EMBL/GenBank/DDBJ databases">
        <title>Massive genome expansion in bonnet fungi (Mycena s.s.) driven by repeated elements and novel gene families across ecological guilds.</title>
        <authorList>
            <consortium name="Lawrence Berkeley National Laboratory"/>
            <person name="Harder C.B."/>
            <person name="Miyauchi S."/>
            <person name="Viragh M."/>
            <person name="Kuo A."/>
            <person name="Thoen E."/>
            <person name="Andreopoulos B."/>
            <person name="Lu D."/>
            <person name="Skrede I."/>
            <person name="Drula E."/>
            <person name="Henrissat B."/>
            <person name="Morin E."/>
            <person name="Kohler A."/>
            <person name="Barry K."/>
            <person name="LaButti K."/>
            <person name="Morin E."/>
            <person name="Salamov A."/>
            <person name="Lipzen A."/>
            <person name="Mereny Z."/>
            <person name="Hegedus B."/>
            <person name="Baldrian P."/>
            <person name="Stursova M."/>
            <person name="Weitz H."/>
            <person name="Taylor A."/>
            <person name="Grigoriev I.V."/>
            <person name="Nagy L.G."/>
            <person name="Martin F."/>
            <person name="Kauserud H."/>
        </authorList>
    </citation>
    <scope>NUCLEOTIDE SEQUENCE</scope>
    <source>
        <strain evidence="2">CBHHK200</strain>
    </source>
</reference>
<feature type="compositionally biased region" description="Acidic residues" evidence="1">
    <location>
        <begin position="40"/>
        <end position="49"/>
    </location>
</feature>
<dbReference type="EMBL" id="JARJCM010000219">
    <property type="protein sequence ID" value="KAJ7021962.1"/>
    <property type="molecule type" value="Genomic_DNA"/>
</dbReference>
<gene>
    <name evidence="2" type="ORF">C8F04DRAFT_1241036</name>
</gene>
<feature type="region of interest" description="Disordered" evidence="1">
    <location>
        <begin position="245"/>
        <end position="290"/>
    </location>
</feature>
<feature type="compositionally biased region" description="Low complexity" evidence="1">
    <location>
        <begin position="19"/>
        <end position="34"/>
    </location>
</feature>
<feature type="compositionally biased region" description="Basic and acidic residues" evidence="1">
    <location>
        <begin position="268"/>
        <end position="279"/>
    </location>
</feature>
<feature type="compositionally biased region" description="Basic residues" evidence="1">
    <location>
        <begin position="1"/>
        <end position="13"/>
    </location>
</feature>
<organism evidence="2 3">
    <name type="scientific">Mycena alexandri</name>
    <dbReference type="NCBI Taxonomy" id="1745969"/>
    <lineage>
        <taxon>Eukaryota</taxon>
        <taxon>Fungi</taxon>
        <taxon>Dikarya</taxon>
        <taxon>Basidiomycota</taxon>
        <taxon>Agaricomycotina</taxon>
        <taxon>Agaricomycetes</taxon>
        <taxon>Agaricomycetidae</taxon>
        <taxon>Agaricales</taxon>
        <taxon>Marasmiineae</taxon>
        <taxon>Mycenaceae</taxon>
        <taxon>Mycena</taxon>
    </lineage>
</organism>
<name>A0AAD6S7C2_9AGAR</name>
<protein>
    <submittedName>
        <fullName evidence="2">Uncharacterized protein</fullName>
    </submittedName>
</protein>
<keyword evidence="3" id="KW-1185">Reference proteome</keyword>
<accession>A0AAD6S7C2</accession>
<feature type="compositionally biased region" description="Polar residues" evidence="1">
    <location>
        <begin position="248"/>
        <end position="260"/>
    </location>
</feature>